<comment type="caution">
    <text evidence="1">The sequence shown here is derived from an EMBL/GenBank/DDBJ whole genome shotgun (WGS) entry which is preliminary data.</text>
</comment>
<sequence>VKAFKHVKANHVKEVIDSVAMNSIDQEEESEPNLYSDMSDVELDFAKVEEEDFSGALAQDIISLSSTRDDIDLLDENDDNTTIEIENDQVEFLQFEVQVTQQLQAIFPQLHGETDEEYLKRLSCLSHKLQLGMSTFDKYKTQKSFRPSNDGSHRAPDIQTVPAFANVIKQARKLFSKINTSSVATPGLIALSGKKLLSDVSTRWSSNYLVFSRLYEL</sequence>
<evidence type="ECO:0000313" key="2">
    <source>
        <dbReference type="Proteomes" id="UP000076858"/>
    </source>
</evidence>
<keyword evidence="2" id="KW-1185">Reference proteome</keyword>
<reference evidence="1 2" key="1">
    <citation type="submission" date="2016-03" db="EMBL/GenBank/DDBJ databases">
        <title>EvidentialGene: Evidence-directed Construction of Genes on Genomes.</title>
        <authorList>
            <person name="Gilbert D.G."/>
            <person name="Choi J.-H."/>
            <person name="Mockaitis K."/>
            <person name="Colbourne J."/>
            <person name="Pfrender M."/>
        </authorList>
    </citation>
    <scope>NUCLEOTIDE SEQUENCE [LARGE SCALE GENOMIC DNA]</scope>
    <source>
        <strain evidence="1 2">Xinb3</strain>
        <tissue evidence="1">Complete organism</tissue>
    </source>
</reference>
<feature type="non-terminal residue" evidence="1">
    <location>
        <position position="217"/>
    </location>
</feature>
<name>A0A164J0R5_9CRUS</name>
<dbReference type="AlphaFoldDB" id="A0A164J0R5"/>
<feature type="non-terminal residue" evidence="1">
    <location>
        <position position="1"/>
    </location>
</feature>
<accession>A0A164J0R5</accession>
<evidence type="ECO:0000313" key="1">
    <source>
        <dbReference type="EMBL" id="KZS01832.1"/>
    </source>
</evidence>
<gene>
    <name evidence="1" type="ORF">APZ42_001389</name>
</gene>
<dbReference type="Proteomes" id="UP000076858">
    <property type="component" value="Unassembled WGS sequence"/>
</dbReference>
<organism evidence="1 2">
    <name type="scientific">Daphnia magna</name>
    <dbReference type="NCBI Taxonomy" id="35525"/>
    <lineage>
        <taxon>Eukaryota</taxon>
        <taxon>Metazoa</taxon>
        <taxon>Ecdysozoa</taxon>
        <taxon>Arthropoda</taxon>
        <taxon>Crustacea</taxon>
        <taxon>Branchiopoda</taxon>
        <taxon>Diplostraca</taxon>
        <taxon>Cladocera</taxon>
        <taxon>Anomopoda</taxon>
        <taxon>Daphniidae</taxon>
        <taxon>Daphnia</taxon>
    </lineage>
</organism>
<protein>
    <submittedName>
        <fullName evidence="1">Uncharacterized protein</fullName>
    </submittedName>
</protein>
<dbReference type="EMBL" id="LRGB01006044">
    <property type="protein sequence ID" value="KZS01832.1"/>
    <property type="molecule type" value="Genomic_DNA"/>
</dbReference>
<proteinExistence type="predicted"/>
<dbReference type="OrthoDB" id="7699631at2759"/>